<name>A0A0E2B675_9LEPT</name>
<reference evidence="1 2" key="1">
    <citation type="submission" date="2012-10" db="EMBL/GenBank/DDBJ databases">
        <authorList>
            <person name="Harkins D.M."/>
            <person name="Durkin A.S."/>
            <person name="Brinkac L.M."/>
            <person name="Selengut J.D."/>
            <person name="Sanka R."/>
            <person name="DePew J."/>
            <person name="Purushe J."/>
            <person name="Peacock S.J."/>
            <person name="Thaipadungpanit J."/>
            <person name="Wuthiekanun V.W."/>
            <person name="Day N.P."/>
            <person name="Vinetz J.M."/>
            <person name="Sutton G.G."/>
            <person name="Nelson W.C."/>
            <person name="Fouts D.E."/>
        </authorList>
    </citation>
    <scope>NUCLEOTIDE SEQUENCE [LARGE SCALE GENOMIC DNA]</scope>
    <source>
        <strain evidence="1 2">H1</strain>
    </source>
</reference>
<dbReference type="EMBL" id="AHMY02000028">
    <property type="protein sequence ID" value="EKO16330.1"/>
    <property type="molecule type" value="Genomic_DNA"/>
</dbReference>
<accession>A0A0E2B675</accession>
<dbReference type="AlphaFoldDB" id="A0A0E2B675"/>
<protein>
    <submittedName>
        <fullName evidence="1">Uncharacterized protein</fullName>
    </submittedName>
</protein>
<organism evidence="1 2">
    <name type="scientific">Leptospira kirschneri str. H1</name>
    <dbReference type="NCBI Taxonomy" id="1049966"/>
    <lineage>
        <taxon>Bacteria</taxon>
        <taxon>Pseudomonadati</taxon>
        <taxon>Spirochaetota</taxon>
        <taxon>Spirochaetia</taxon>
        <taxon>Leptospirales</taxon>
        <taxon>Leptospiraceae</taxon>
        <taxon>Leptospira</taxon>
    </lineage>
</organism>
<evidence type="ECO:0000313" key="2">
    <source>
        <dbReference type="Proteomes" id="UP000006253"/>
    </source>
</evidence>
<gene>
    <name evidence="1" type="ORF">LEP1GSC081_3780</name>
</gene>
<comment type="caution">
    <text evidence="1">The sequence shown here is derived from an EMBL/GenBank/DDBJ whole genome shotgun (WGS) entry which is preliminary data.</text>
</comment>
<sequence length="45" mass="5371">MQTITTEWMNERIEIIAEILADQLIEEIRKRTLEKEKFPNQPEAA</sequence>
<dbReference type="Proteomes" id="UP000006253">
    <property type="component" value="Unassembled WGS sequence"/>
</dbReference>
<evidence type="ECO:0000313" key="1">
    <source>
        <dbReference type="EMBL" id="EKO16330.1"/>
    </source>
</evidence>
<dbReference type="GeneID" id="34768891"/>
<dbReference type="RefSeq" id="WP_004750400.1">
    <property type="nucleotide sequence ID" value="NZ_AHMY02000028.1"/>
</dbReference>
<proteinExistence type="predicted"/>